<dbReference type="EMBL" id="KV750084">
    <property type="protein sequence ID" value="OCL06356.1"/>
    <property type="molecule type" value="Genomic_DNA"/>
</dbReference>
<reference evidence="7 8" key="1">
    <citation type="journal article" date="2016" name="Nat. Commun.">
        <title>Ectomycorrhizal ecology is imprinted in the genome of the dominant symbiotic fungus Cenococcum geophilum.</title>
        <authorList>
            <consortium name="DOE Joint Genome Institute"/>
            <person name="Peter M."/>
            <person name="Kohler A."/>
            <person name="Ohm R.A."/>
            <person name="Kuo A."/>
            <person name="Krutzmann J."/>
            <person name="Morin E."/>
            <person name="Arend M."/>
            <person name="Barry K.W."/>
            <person name="Binder M."/>
            <person name="Choi C."/>
            <person name="Clum A."/>
            <person name="Copeland A."/>
            <person name="Grisel N."/>
            <person name="Haridas S."/>
            <person name="Kipfer T."/>
            <person name="LaButti K."/>
            <person name="Lindquist E."/>
            <person name="Lipzen A."/>
            <person name="Maire R."/>
            <person name="Meier B."/>
            <person name="Mihaltcheva S."/>
            <person name="Molinier V."/>
            <person name="Murat C."/>
            <person name="Poggeler S."/>
            <person name="Quandt C.A."/>
            <person name="Sperisen C."/>
            <person name="Tritt A."/>
            <person name="Tisserant E."/>
            <person name="Crous P.W."/>
            <person name="Henrissat B."/>
            <person name="Nehls U."/>
            <person name="Egli S."/>
            <person name="Spatafora J.W."/>
            <person name="Grigoriev I.V."/>
            <person name="Martin F.M."/>
        </authorList>
    </citation>
    <scope>NUCLEOTIDE SEQUENCE [LARGE SCALE GENOMIC DNA]</scope>
    <source>
        <strain evidence="7 8">CBS 207.34</strain>
    </source>
</reference>
<name>A0A8E2EXI8_9PEZI</name>
<gene>
    <name evidence="7" type="ORF">AOQ84DRAFT_411258</name>
</gene>
<feature type="transmembrane region" description="Helical" evidence="5">
    <location>
        <begin position="282"/>
        <end position="302"/>
    </location>
</feature>
<feature type="transmembrane region" description="Helical" evidence="5">
    <location>
        <begin position="339"/>
        <end position="361"/>
    </location>
</feature>
<dbReference type="Proteomes" id="UP000250140">
    <property type="component" value="Unassembled WGS sequence"/>
</dbReference>
<feature type="transmembrane region" description="Helical" evidence="5">
    <location>
        <begin position="373"/>
        <end position="393"/>
    </location>
</feature>
<dbReference type="AlphaFoldDB" id="A0A8E2EXI8"/>
<comment type="subcellular location">
    <subcellularLocation>
        <location evidence="1">Membrane</location>
        <topology evidence="1">Multi-pass membrane protein</topology>
    </subcellularLocation>
</comment>
<dbReference type="GO" id="GO:0016020">
    <property type="term" value="C:membrane"/>
    <property type="evidence" value="ECO:0007669"/>
    <property type="project" value="UniProtKB-SubCell"/>
</dbReference>
<feature type="domain" description="Major facilitator superfamily (MFS) profile" evidence="6">
    <location>
        <begin position="1"/>
        <end position="399"/>
    </location>
</feature>
<dbReference type="OrthoDB" id="5296287at2759"/>
<keyword evidence="2 5" id="KW-0812">Transmembrane</keyword>
<sequence>MMQDFHSNNKDLESLTISIYTLGYCIGPLIIAPISEVYGRIWLLRAAYVIFPLALAVCASSRSLALFIVFRAIMGFAGIIFVLLGPAVVPDIMAKERRGFALSVMSTGASLGPTLGPIMGGFIVERTSWRWTLWSCTIALGVLAVLAFCILKETYGQVLKEREEKKTKETRTSAIRRPFTVQLAGIFKGPWMRPVRMLTHSPIVLLFALYTTVTQGYLLLVLATLGLLFQDQYNFSPEASGLAYLGMTLGFVFSQIGLGHFSDTYVSKIERKHGVHKPEYRLPPLLLGALIIPAGLFCYGWGTHTHWIMPIIGSALFAVGFMYTYLPALMYLVDAYAQYAASAIGACTVVRSICAAILPLAAGPLYDRLGYDWGNSLLAFIALAFVPFAIVLAKYGERIRLRFQPEL</sequence>
<evidence type="ECO:0000313" key="8">
    <source>
        <dbReference type="Proteomes" id="UP000250140"/>
    </source>
</evidence>
<feature type="transmembrane region" description="Helical" evidence="5">
    <location>
        <begin position="308"/>
        <end position="332"/>
    </location>
</feature>
<dbReference type="InterPro" id="IPR011701">
    <property type="entry name" value="MFS"/>
</dbReference>
<dbReference type="PANTHER" id="PTHR23502:SF60">
    <property type="entry name" value="MAJOR FACILITATOR SUPERFAMILY (MFS) PROFILE DOMAIN-CONTAINING PROTEIN-RELATED"/>
    <property type="match status" value="1"/>
</dbReference>
<dbReference type="GO" id="GO:0022857">
    <property type="term" value="F:transmembrane transporter activity"/>
    <property type="evidence" value="ECO:0007669"/>
    <property type="project" value="InterPro"/>
</dbReference>
<dbReference type="SUPFAM" id="SSF103473">
    <property type="entry name" value="MFS general substrate transporter"/>
    <property type="match status" value="1"/>
</dbReference>
<dbReference type="InterPro" id="IPR020846">
    <property type="entry name" value="MFS_dom"/>
</dbReference>
<organism evidence="7 8">
    <name type="scientific">Glonium stellatum</name>
    <dbReference type="NCBI Taxonomy" id="574774"/>
    <lineage>
        <taxon>Eukaryota</taxon>
        <taxon>Fungi</taxon>
        <taxon>Dikarya</taxon>
        <taxon>Ascomycota</taxon>
        <taxon>Pezizomycotina</taxon>
        <taxon>Dothideomycetes</taxon>
        <taxon>Pleosporomycetidae</taxon>
        <taxon>Gloniales</taxon>
        <taxon>Gloniaceae</taxon>
        <taxon>Glonium</taxon>
    </lineage>
</organism>
<evidence type="ECO:0000256" key="1">
    <source>
        <dbReference type="ARBA" id="ARBA00004141"/>
    </source>
</evidence>
<feature type="transmembrane region" description="Helical" evidence="5">
    <location>
        <begin position="203"/>
        <end position="229"/>
    </location>
</feature>
<dbReference type="Pfam" id="PF07690">
    <property type="entry name" value="MFS_1"/>
    <property type="match status" value="1"/>
</dbReference>
<feature type="transmembrane region" description="Helical" evidence="5">
    <location>
        <begin position="15"/>
        <end position="35"/>
    </location>
</feature>
<evidence type="ECO:0000256" key="5">
    <source>
        <dbReference type="SAM" id="Phobius"/>
    </source>
</evidence>
<evidence type="ECO:0000256" key="4">
    <source>
        <dbReference type="ARBA" id="ARBA00023136"/>
    </source>
</evidence>
<evidence type="ECO:0000256" key="2">
    <source>
        <dbReference type="ARBA" id="ARBA00022692"/>
    </source>
</evidence>
<dbReference type="PANTHER" id="PTHR23502">
    <property type="entry name" value="MAJOR FACILITATOR SUPERFAMILY"/>
    <property type="match status" value="1"/>
</dbReference>
<evidence type="ECO:0000259" key="6">
    <source>
        <dbReference type="PROSITE" id="PS50850"/>
    </source>
</evidence>
<feature type="transmembrane region" description="Helical" evidence="5">
    <location>
        <begin position="241"/>
        <end position="261"/>
    </location>
</feature>
<keyword evidence="3 5" id="KW-1133">Transmembrane helix</keyword>
<evidence type="ECO:0000256" key="3">
    <source>
        <dbReference type="ARBA" id="ARBA00022989"/>
    </source>
</evidence>
<accession>A0A8E2EXI8</accession>
<proteinExistence type="predicted"/>
<dbReference type="Gene3D" id="1.20.1250.20">
    <property type="entry name" value="MFS general substrate transporter like domains"/>
    <property type="match status" value="1"/>
</dbReference>
<dbReference type="PROSITE" id="PS50850">
    <property type="entry name" value="MFS"/>
    <property type="match status" value="1"/>
</dbReference>
<feature type="transmembrane region" description="Helical" evidence="5">
    <location>
        <begin position="68"/>
        <end position="88"/>
    </location>
</feature>
<feature type="transmembrane region" description="Helical" evidence="5">
    <location>
        <begin position="42"/>
        <end position="62"/>
    </location>
</feature>
<keyword evidence="4 5" id="KW-0472">Membrane</keyword>
<dbReference type="InterPro" id="IPR036259">
    <property type="entry name" value="MFS_trans_sf"/>
</dbReference>
<evidence type="ECO:0000313" key="7">
    <source>
        <dbReference type="EMBL" id="OCL06356.1"/>
    </source>
</evidence>
<feature type="transmembrane region" description="Helical" evidence="5">
    <location>
        <begin position="131"/>
        <end position="151"/>
    </location>
</feature>
<protein>
    <submittedName>
        <fullName evidence="7">MFS general substrate transporter</fullName>
    </submittedName>
</protein>
<keyword evidence="8" id="KW-1185">Reference proteome</keyword>
<feature type="transmembrane region" description="Helical" evidence="5">
    <location>
        <begin position="100"/>
        <end position="119"/>
    </location>
</feature>